<dbReference type="PRINTS" id="PR00998">
    <property type="entry name" value="CRBOXYPTASET"/>
</dbReference>
<dbReference type="GO" id="GO:0004181">
    <property type="term" value="F:metallocarboxypeptidase activity"/>
    <property type="evidence" value="ECO:0007669"/>
    <property type="project" value="InterPro"/>
</dbReference>
<keyword evidence="1" id="KW-0378">Hydrolase</keyword>
<keyword evidence="1" id="KW-0645">Protease</keyword>
<comment type="caution">
    <text evidence="1">The sequence shown here is derived from an EMBL/GenBank/DDBJ whole genome shotgun (WGS) entry which is preliminary data.</text>
</comment>
<keyword evidence="1" id="KW-0121">Carboxypeptidase</keyword>
<dbReference type="PROSITE" id="PS52034">
    <property type="entry name" value="PEPTIDASE_M32"/>
    <property type="match status" value="1"/>
</dbReference>
<name>M3IHD6_LEPIT</name>
<dbReference type="Proteomes" id="UP000011778">
    <property type="component" value="Unassembled WGS sequence"/>
</dbReference>
<dbReference type="GO" id="GO:0006508">
    <property type="term" value="P:proteolysis"/>
    <property type="evidence" value="ECO:0007669"/>
    <property type="project" value="InterPro"/>
</dbReference>
<dbReference type="PANTHER" id="PTHR34217">
    <property type="entry name" value="METAL-DEPENDENT CARBOXYPEPTIDASE"/>
    <property type="match status" value="1"/>
</dbReference>
<dbReference type="EMBL" id="AFMD02000448">
    <property type="protein sequence ID" value="EMG20117.1"/>
    <property type="molecule type" value="Genomic_DNA"/>
</dbReference>
<organism evidence="1 2">
    <name type="scientific">Leptospira interrogans serovar Copenhageni str. LT2050</name>
    <dbReference type="NCBI Taxonomy" id="1001598"/>
    <lineage>
        <taxon>Bacteria</taxon>
        <taxon>Pseudomonadati</taxon>
        <taxon>Spirochaetota</taxon>
        <taxon>Spirochaetia</taxon>
        <taxon>Leptospirales</taxon>
        <taxon>Leptospiraceae</taxon>
        <taxon>Leptospira</taxon>
    </lineage>
</organism>
<accession>M3IHD6</accession>
<gene>
    <name evidence="1" type="ORF">LEP1GSC150_5097</name>
</gene>
<dbReference type="InterPro" id="IPR001333">
    <property type="entry name" value="Peptidase_M32_Taq"/>
</dbReference>
<evidence type="ECO:0000313" key="2">
    <source>
        <dbReference type="Proteomes" id="UP000011778"/>
    </source>
</evidence>
<sequence length="292" mass="33619">MGEALPSILGLSSKMSRLDASEHPFSTSLGSKDKRITTRYDLKDPLSSIFSILHETGHSLYEIGISEIEGGPSPLHDSVSLGVHESQSRLWENQVGRSLEFWEMYYPILLENLNITKQELSFSDLFSYINQSTPSLIRVEADQITYNLHIILRFEIERELINGKIQVYELPEIWNSKMKEMFGIVVSSDREGVLQDVHWSGGAFGYFPTYTLGNIYSAQLFQTFLKQNPNFQTTVKEKKDFSSLLNWLRQNVHWKGKFYSVEELIRLATNTDPDSSYLVQYLEKKIIELESI</sequence>
<dbReference type="Pfam" id="PF02074">
    <property type="entry name" value="Peptidase_M32"/>
    <property type="match status" value="1"/>
</dbReference>
<reference evidence="1 2" key="1">
    <citation type="submission" date="2013-02" db="EMBL/GenBank/DDBJ databases">
        <authorList>
            <person name="Harkins D.M."/>
            <person name="Durkin A.S."/>
            <person name="Brinkac L.M."/>
            <person name="Haft D.H."/>
            <person name="Selengut J.D."/>
            <person name="Sanka R."/>
            <person name="DePew J."/>
            <person name="Purushe J."/>
            <person name="Tulsiani S.M."/>
            <person name="Graham G.C."/>
            <person name="Burns M.-A."/>
            <person name="Dohnt M.F."/>
            <person name="Smythe L.D."/>
            <person name="McKay D.B."/>
            <person name="Craig S.B."/>
            <person name="Vinetz J.M."/>
            <person name="Sutton G.G."/>
            <person name="Nierman W.C."/>
            <person name="Fouts D.E."/>
        </authorList>
    </citation>
    <scope>NUCLEOTIDE SEQUENCE [LARGE SCALE GENOMIC DNA]</scope>
    <source>
        <strain evidence="1 2">LT2050</strain>
    </source>
</reference>
<dbReference type="SUPFAM" id="SSF55486">
    <property type="entry name" value="Metalloproteases ('zincins'), catalytic domain"/>
    <property type="match status" value="1"/>
</dbReference>
<dbReference type="PANTHER" id="PTHR34217:SF1">
    <property type="entry name" value="CARBOXYPEPTIDASE 1"/>
    <property type="match status" value="1"/>
</dbReference>
<proteinExistence type="predicted"/>
<dbReference type="Gene3D" id="1.10.1370.30">
    <property type="match status" value="1"/>
</dbReference>
<dbReference type="AlphaFoldDB" id="M3IHD6"/>
<protein>
    <submittedName>
        <fullName evidence="1">Thermostable carboxypeptidase 1 family protein</fullName>
    </submittedName>
</protein>
<evidence type="ECO:0000313" key="1">
    <source>
        <dbReference type="EMBL" id="EMG20117.1"/>
    </source>
</evidence>